<evidence type="ECO:0000256" key="11">
    <source>
        <dbReference type="ARBA" id="ARBA00022737"/>
    </source>
</evidence>
<dbReference type="InterPro" id="IPR013915">
    <property type="entry name" value="Prp19_cc"/>
</dbReference>
<evidence type="ECO:0000256" key="9">
    <source>
        <dbReference type="ARBA" id="ARBA00022679"/>
    </source>
</evidence>
<keyword evidence="7 17" id="KW-0853">WD repeat</keyword>
<evidence type="ECO:0000256" key="2">
    <source>
        <dbReference type="ARBA" id="ARBA00004123"/>
    </source>
</evidence>
<dbReference type="Pfam" id="PF04564">
    <property type="entry name" value="U-box"/>
    <property type="match status" value="1"/>
</dbReference>
<keyword evidence="22" id="KW-1185">Reference proteome</keyword>
<sequence length="598" mass="66349">MLLEGKSREHGTASEDMALGKNRDTANTVQVNLDFWITVRISQVGKMWSPSGVFWLFDRGQLEGVRKIWVVEGLRDRLEIYPDEVEEKKKWCYLFSKVSGQLPKHPVVSPKSGLIFEQELIEQYILQNQQDPITNEPLSSDELIVIKQSPHQLPRQPQLNSVPSLLSALQNEWDSVALQLFQLTKQLDDTRKELSTALYHHDAAVRVAAKAIKERDEARKALEDLTLSISGQSVLPLAEEDEAVEDDSSPATQQTISGSIPDEIVSQITDANNKLFAIHKASKQKVNISAPLSQIDQHPRSKPFKKLISSSINTGSQIYLTSSTGITSVFDIQTSSVVKDDLIPKNKHISSILKHQDQTIIGFTTGEITINDIKLQQYSNQSIIKLLAHPSLPLIISVSANGQYGLHTLSDEQQQQQPQTVFHASAPSGVTCADIHLDGALIAMGSDSGEIYLVDLRTGELASTFQSIVEGQSDAMELHALKFGNNGFWLFSAVGDGAIEVWDLRKGKSSIIELKNTNVTKILTDKSSNLILSLSEKSIELLQYEKSSKSWSWKNQFELNIEESDFIVDGVLVNDNENNQLKLEIVTSESSIIGVDLS</sequence>
<evidence type="ECO:0000256" key="5">
    <source>
        <dbReference type="ARBA" id="ARBA00012483"/>
    </source>
</evidence>
<dbReference type="InterPro" id="IPR015943">
    <property type="entry name" value="WD40/YVTN_repeat-like_dom_sf"/>
</dbReference>
<dbReference type="Gene3D" id="3.30.40.10">
    <property type="entry name" value="Zinc/RING finger domain, C3HC4 (zinc finger)"/>
    <property type="match status" value="1"/>
</dbReference>
<dbReference type="InterPro" id="IPR036322">
    <property type="entry name" value="WD40_repeat_dom_sf"/>
</dbReference>
<dbReference type="InterPro" id="IPR055340">
    <property type="entry name" value="RING-Ubox_PRP19"/>
</dbReference>
<dbReference type="InterPro" id="IPR038959">
    <property type="entry name" value="Prp19"/>
</dbReference>
<evidence type="ECO:0000256" key="8">
    <source>
        <dbReference type="ARBA" id="ARBA00022664"/>
    </source>
</evidence>
<keyword evidence="8 18" id="KW-0507">mRNA processing</keyword>
<dbReference type="GO" id="GO:0006281">
    <property type="term" value="P:DNA repair"/>
    <property type="evidence" value="ECO:0007669"/>
    <property type="project" value="UniProtKB-KW"/>
</dbReference>
<reference evidence="21" key="1">
    <citation type="journal article" date="2021" name="Open Biol.">
        <title>Shared evolutionary footprints suggest mitochondrial oxidative damage underlies multiple complex I losses in fungi.</title>
        <authorList>
            <person name="Schikora-Tamarit M.A."/>
            <person name="Marcet-Houben M."/>
            <person name="Nosek J."/>
            <person name="Gabaldon T."/>
        </authorList>
    </citation>
    <scope>NUCLEOTIDE SEQUENCE</scope>
    <source>
        <strain evidence="21">CBS2887</strain>
    </source>
</reference>
<evidence type="ECO:0000256" key="16">
    <source>
        <dbReference type="ARBA" id="ARBA00023242"/>
    </source>
</evidence>
<keyword evidence="16 18" id="KW-0539">Nucleus</keyword>
<dbReference type="CDD" id="cd16656">
    <property type="entry name" value="RING-Ubox_PRP19"/>
    <property type="match status" value="1"/>
</dbReference>
<evidence type="ECO:0000256" key="6">
    <source>
        <dbReference type="ARBA" id="ARBA00015618"/>
    </source>
</evidence>
<evidence type="ECO:0000313" key="22">
    <source>
        <dbReference type="Proteomes" id="UP000774326"/>
    </source>
</evidence>
<dbReference type="PROSITE" id="PS00678">
    <property type="entry name" value="WD_REPEATS_1"/>
    <property type="match status" value="1"/>
</dbReference>
<dbReference type="GO" id="GO:0071006">
    <property type="term" value="C:U2-type catalytic step 1 spliceosome"/>
    <property type="evidence" value="ECO:0007669"/>
    <property type="project" value="TreeGrafter"/>
</dbReference>
<dbReference type="EMBL" id="JAEUBG010002324">
    <property type="protein sequence ID" value="KAH3684794.1"/>
    <property type="molecule type" value="Genomic_DNA"/>
</dbReference>
<dbReference type="InterPro" id="IPR019775">
    <property type="entry name" value="WD40_repeat_CS"/>
</dbReference>
<keyword evidence="14 18" id="KW-0508">mRNA splicing</keyword>
<reference evidence="21" key="2">
    <citation type="submission" date="2021-01" db="EMBL/GenBank/DDBJ databases">
        <authorList>
            <person name="Schikora-Tamarit M.A."/>
        </authorList>
    </citation>
    <scope>NUCLEOTIDE SEQUENCE</scope>
    <source>
        <strain evidence="21">CBS2887</strain>
    </source>
</reference>
<dbReference type="InterPro" id="IPR001680">
    <property type="entry name" value="WD40_rpt"/>
</dbReference>
<dbReference type="SMART" id="SM00504">
    <property type="entry name" value="Ubox"/>
    <property type="match status" value="1"/>
</dbReference>
<comment type="function">
    <text evidence="18">Ubiquitin-protein ligase which is mainly involved pre-mRNA splicing and DNA repair. Required for pre-mRNA splicing as component of the spliceosome.</text>
</comment>
<accession>A0A9P8Q8H3</accession>
<evidence type="ECO:0000256" key="15">
    <source>
        <dbReference type="ARBA" id="ARBA00023204"/>
    </source>
</evidence>
<gene>
    <name evidence="21" type="ORF">WICPIJ_004258</name>
</gene>
<dbReference type="GO" id="GO:0005737">
    <property type="term" value="C:cytoplasm"/>
    <property type="evidence" value="ECO:0007669"/>
    <property type="project" value="TreeGrafter"/>
</dbReference>
<dbReference type="SUPFAM" id="SSF57850">
    <property type="entry name" value="RING/U-box"/>
    <property type="match status" value="1"/>
</dbReference>
<evidence type="ECO:0000313" key="21">
    <source>
        <dbReference type="EMBL" id="KAH3684794.1"/>
    </source>
</evidence>
<evidence type="ECO:0000256" key="7">
    <source>
        <dbReference type="ARBA" id="ARBA00022574"/>
    </source>
</evidence>
<feature type="region of interest" description="Disordered" evidence="19">
    <location>
        <begin position="1"/>
        <end position="21"/>
    </location>
</feature>
<dbReference type="SUPFAM" id="SSF50978">
    <property type="entry name" value="WD40 repeat-like"/>
    <property type="match status" value="1"/>
</dbReference>
<feature type="repeat" description="WD" evidence="17">
    <location>
        <begin position="471"/>
        <end position="512"/>
    </location>
</feature>
<dbReference type="GO" id="GO:0000974">
    <property type="term" value="C:Prp19 complex"/>
    <property type="evidence" value="ECO:0007669"/>
    <property type="project" value="UniProtKB-UniRule"/>
</dbReference>
<dbReference type="InterPro" id="IPR013083">
    <property type="entry name" value="Znf_RING/FYVE/PHD"/>
</dbReference>
<evidence type="ECO:0000256" key="4">
    <source>
        <dbReference type="ARBA" id="ARBA00006388"/>
    </source>
</evidence>
<evidence type="ECO:0000256" key="18">
    <source>
        <dbReference type="RuleBase" id="RU367101"/>
    </source>
</evidence>
<evidence type="ECO:0000256" key="10">
    <source>
        <dbReference type="ARBA" id="ARBA00022728"/>
    </source>
</evidence>
<keyword evidence="10 18" id="KW-0747">Spliceosome</keyword>
<dbReference type="PROSITE" id="PS51698">
    <property type="entry name" value="U_BOX"/>
    <property type="match status" value="1"/>
</dbReference>
<dbReference type="GO" id="GO:0000398">
    <property type="term" value="P:mRNA splicing, via spliceosome"/>
    <property type="evidence" value="ECO:0007669"/>
    <property type="project" value="InterPro"/>
</dbReference>
<organism evidence="21 22">
    <name type="scientific">Wickerhamomyces pijperi</name>
    <name type="common">Yeast</name>
    <name type="synonym">Pichia pijperi</name>
    <dbReference type="NCBI Taxonomy" id="599730"/>
    <lineage>
        <taxon>Eukaryota</taxon>
        <taxon>Fungi</taxon>
        <taxon>Dikarya</taxon>
        <taxon>Ascomycota</taxon>
        <taxon>Saccharomycotina</taxon>
        <taxon>Saccharomycetes</taxon>
        <taxon>Phaffomycetales</taxon>
        <taxon>Wickerhamomycetaceae</taxon>
        <taxon>Wickerhamomyces</taxon>
    </lineage>
</organism>
<feature type="domain" description="U-box" evidence="20">
    <location>
        <begin position="89"/>
        <end position="164"/>
    </location>
</feature>
<evidence type="ECO:0000259" key="20">
    <source>
        <dbReference type="PROSITE" id="PS51698"/>
    </source>
</evidence>
<keyword evidence="11" id="KW-0677">Repeat</keyword>
<evidence type="ECO:0000256" key="19">
    <source>
        <dbReference type="SAM" id="MobiDB-lite"/>
    </source>
</evidence>
<comment type="subunit">
    <text evidence="18">Homotetramer.</text>
</comment>
<dbReference type="PROSITE" id="PS50082">
    <property type="entry name" value="WD_REPEATS_2"/>
    <property type="match status" value="1"/>
</dbReference>
<keyword evidence="9 18" id="KW-0808">Transferase</keyword>
<evidence type="ECO:0000256" key="3">
    <source>
        <dbReference type="ARBA" id="ARBA00004906"/>
    </source>
</evidence>
<keyword evidence="13 18" id="KW-0833">Ubl conjugation pathway</keyword>
<evidence type="ECO:0000256" key="1">
    <source>
        <dbReference type="ARBA" id="ARBA00000900"/>
    </source>
</evidence>
<dbReference type="EC" id="2.3.2.27" evidence="5 18"/>
<comment type="catalytic activity">
    <reaction evidence="1 18">
        <text>S-ubiquitinyl-[E2 ubiquitin-conjugating enzyme]-L-cysteine + [acceptor protein]-L-lysine = [E2 ubiquitin-conjugating enzyme]-L-cysteine + N(6)-ubiquitinyl-[acceptor protein]-L-lysine.</text>
        <dbReference type="EC" id="2.3.2.27"/>
    </reaction>
</comment>
<comment type="caution">
    <text evidence="21">The sequence shown here is derived from an EMBL/GenBank/DDBJ whole genome shotgun (WGS) entry which is preliminary data.</text>
</comment>
<name>A0A9P8Q8H3_WICPI</name>
<keyword evidence="15 18" id="KW-0234">DNA repair</keyword>
<proteinExistence type="inferred from homology"/>
<evidence type="ECO:0000256" key="17">
    <source>
        <dbReference type="PROSITE-ProRule" id="PRU00221"/>
    </source>
</evidence>
<dbReference type="Gene3D" id="2.130.10.10">
    <property type="entry name" value="YVTN repeat-like/Quinoprotein amine dehydrogenase"/>
    <property type="match status" value="1"/>
</dbReference>
<dbReference type="PANTHER" id="PTHR43995">
    <property type="entry name" value="PRE-MRNA-PROCESSING FACTOR 19"/>
    <property type="match status" value="1"/>
</dbReference>
<dbReference type="PANTHER" id="PTHR43995:SF1">
    <property type="entry name" value="PRE-MRNA-PROCESSING FACTOR 19"/>
    <property type="match status" value="1"/>
</dbReference>
<dbReference type="Pfam" id="PF08606">
    <property type="entry name" value="Prp19"/>
    <property type="match status" value="1"/>
</dbReference>
<dbReference type="SMART" id="SM00320">
    <property type="entry name" value="WD40"/>
    <property type="match status" value="2"/>
</dbReference>
<dbReference type="OrthoDB" id="687049at2759"/>
<dbReference type="FunFam" id="3.30.40.10:FF:000027">
    <property type="entry name" value="Pre-mRNA-processing factor 19, putative"/>
    <property type="match status" value="1"/>
</dbReference>
<comment type="subcellular location">
    <subcellularLocation>
        <location evidence="2 18">Nucleus</location>
    </subcellularLocation>
</comment>
<comment type="pathway">
    <text evidence="3 18">Protein modification; protein ubiquitination.</text>
</comment>
<dbReference type="AlphaFoldDB" id="A0A9P8Q8H3"/>
<dbReference type="Proteomes" id="UP000774326">
    <property type="component" value="Unassembled WGS sequence"/>
</dbReference>
<evidence type="ECO:0000256" key="14">
    <source>
        <dbReference type="ARBA" id="ARBA00023187"/>
    </source>
</evidence>
<dbReference type="Pfam" id="PF00400">
    <property type="entry name" value="WD40"/>
    <property type="match status" value="1"/>
</dbReference>
<keyword evidence="12 18" id="KW-0227">DNA damage</keyword>
<dbReference type="GO" id="GO:0061630">
    <property type="term" value="F:ubiquitin protein ligase activity"/>
    <property type="evidence" value="ECO:0007669"/>
    <property type="project" value="UniProtKB-UniRule"/>
</dbReference>
<comment type="similarity">
    <text evidence="4 18">Belongs to the WD repeat PRP19 family.</text>
</comment>
<protein>
    <recommendedName>
        <fullName evidence="6 18">Pre-mRNA-processing factor 19</fullName>
        <ecNumber evidence="5 18">2.3.2.27</ecNumber>
    </recommendedName>
</protein>
<dbReference type="InterPro" id="IPR003613">
    <property type="entry name" value="Ubox_domain"/>
</dbReference>
<feature type="compositionally biased region" description="Basic and acidic residues" evidence="19">
    <location>
        <begin position="1"/>
        <end position="13"/>
    </location>
</feature>
<evidence type="ECO:0000256" key="13">
    <source>
        <dbReference type="ARBA" id="ARBA00022786"/>
    </source>
</evidence>
<dbReference type="GO" id="GO:0070534">
    <property type="term" value="P:protein K63-linked ubiquitination"/>
    <property type="evidence" value="ECO:0007669"/>
    <property type="project" value="UniProtKB-UniRule"/>
</dbReference>
<evidence type="ECO:0000256" key="12">
    <source>
        <dbReference type="ARBA" id="ARBA00022763"/>
    </source>
</evidence>